<comment type="caution">
    <text evidence="9">The sequence shown here is derived from an EMBL/GenBank/DDBJ whole genome shotgun (WGS) entry which is preliminary data.</text>
</comment>
<dbReference type="Pfam" id="PF00239">
    <property type="entry name" value="Resolvase"/>
    <property type="match status" value="1"/>
</dbReference>
<keyword evidence="3" id="KW-0230">DNA invertase</keyword>
<evidence type="ECO:0000259" key="8">
    <source>
        <dbReference type="PROSITE" id="PS51736"/>
    </source>
</evidence>
<evidence type="ECO:0000256" key="7">
    <source>
        <dbReference type="PROSITE-ProRule" id="PRU10137"/>
    </source>
</evidence>
<accession>A0A1E2RWS0</accession>
<dbReference type="SMART" id="SM00857">
    <property type="entry name" value="Resolvase"/>
    <property type="match status" value="1"/>
</dbReference>
<evidence type="ECO:0000313" key="10">
    <source>
        <dbReference type="Proteomes" id="UP000095087"/>
    </source>
</evidence>
<dbReference type="RefSeq" id="WP_069095572.1">
    <property type="nucleotide sequence ID" value="NZ_MASI01000006.1"/>
</dbReference>
<sequence>MTEKPWSPLDIPGRRIGYARVSTPDQKLRMQLDALKYARCERIFRDHGVSGGKASRPGLDRALAVLQPGDGLVVLKLDRLGRSVSHLASLLTRFHDREIHFCSLTEGINTTTPGGKLVFHIIAAVAEFQRDIIRENTCQGIEAARRRGKQIGRPHALDLEAILATHRDILENGTPIHIAAQRLKVSHATLGRAFKRIGLIGMRDACS</sequence>
<dbReference type="OrthoDB" id="9800103at2"/>
<evidence type="ECO:0000256" key="5">
    <source>
        <dbReference type="ARBA" id="ARBA00023172"/>
    </source>
</evidence>
<dbReference type="InterPro" id="IPR050639">
    <property type="entry name" value="SSR_resolvase"/>
</dbReference>
<evidence type="ECO:0000313" key="9">
    <source>
        <dbReference type="EMBL" id="ODA66592.1"/>
    </source>
</evidence>
<dbReference type="AlphaFoldDB" id="A0A1E2RWS0"/>
<dbReference type="GO" id="GO:0000150">
    <property type="term" value="F:DNA strand exchange activity"/>
    <property type="evidence" value="ECO:0007669"/>
    <property type="project" value="UniProtKB-KW"/>
</dbReference>
<evidence type="ECO:0000256" key="4">
    <source>
        <dbReference type="ARBA" id="ARBA00023125"/>
    </source>
</evidence>
<dbReference type="Gene3D" id="3.40.50.1390">
    <property type="entry name" value="Resolvase, N-terminal catalytic domain"/>
    <property type="match status" value="1"/>
</dbReference>
<dbReference type="Proteomes" id="UP000095087">
    <property type="component" value="Unassembled WGS sequence"/>
</dbReference>
<dbReference type="FunFam" id="3.40.50.1390:FF:000001">
    <property type="entry name" value="DNA recombinase"/>
    <property type="match status" value="1"/>
</dbReference>
<proteinExistence type="inferred from homology"/>
<dbReference type="PROSITE" id="PS51736">
    <property type="entry name" value="RECOMBINASES_3"/>
    <property type="match status" value="1"/>
</dbReference>
<keyword evidence="4" id="KW-0238">DNA-binding</keyword>
<feature type="active site" description="O-(5'-phospho-DNA)-serine intermediate" evidence="6 7">
    <location>
        <position position="22"/>
    </location>
</feature>
<dbReference type="GO" id="GO:0003677">
    <property type="term" value="F:DNA binding"/>
    <property type="evidence" value="ECO:0007669"/>
    <property type="project" value="UniProtKB-KW"/>
</dbReference>
<dbReference type="CDD" id="cd03768">
    <property type="entry name" value="SR_ResInv"/>
    <property type="match status" value="1"/>
</dbReference>
<protein>
    <submittedName>
        <fullName evidence="9">DNA-invertase hin</fullName>
    </submittedName>
</protein>
<keyword evidence="10" id="KW-1185">Reference proteome</keyword>
<evidence type="ECO:0000256" key="1">
    <source>
        <dbReference type="ARBA" id="ARBA00009913"/>
    </source>
</evidence>
<dbReference type="PROSITE" id="PS00398">
    <property type="entry name" value="RECOMBINASES_2"/>
    <property type="match status" value="1"/>
</dbReference>
<name>A0A1E2RWS0_9HYPH</name>
<evidence type="ECO:0000256" key="2">
    <source>
        <dbReference type="ARBA" id="ARBA00022908"/>
    </source>
</evidence>
<dbReference type="GO" id="GO:0015074">
    <property type="term" value="P:DNA integration"/>
    <property type="evidence" value="ECO:0007669"/>
    <property type="project" value="UniProtKB-KW"/>
</dbReference>
<comment type="similarity">
    <text evidence="1">Belongs to the site-specific recombinase resolvase family.</text>
</comment>
<keyword evidence="5" id="KW-0233">DNA recombination</keyword>
<dbReference type="STRING" id="1177755.A7A08_02359"/>
<feature type="domain" description="Resolvase/invertase-type recombinase catalytic" evidence="8">
    <location>
        <begin position="14"/>
        <end position="148"/>
    </location>
</feature>
<organism evidence="9 10">
    <name type="scientific">Methyloligella halotolerans</name>
    <dbReference type="NCBI Taxonomy" id="1177755"/>
    <lineage>
        <taxon>Bacteria</taxon>
        <taxon>Pseudomonadati</taxon>
        <taxon>Pseudomonadota</taxon>
        <taxon>Alphaproteobacteria</taxon>
        <taxon>Hyphomicrobiales</taxon>
        <taxon>Hyphomicrobiaceae</taxon>
        <taxon>Methyloligella</taxon>
    </lineage>
</organism>
<dbReference type="EMBL" id="MASI01000006">
    <property type="protein sequence ID" value="ODA66592.1"/>
    <property type="molecule type" value="Genomic_DNA"/>
</dbReference>
<dbReference type="PROSITE" id="PS00397">
    <property type="entry name" value="RECOMBINASES_1"/>
    <property type="match status" value="1"/>
</dbReference>
<keyword evidence="2" id="KW-0229">DNA integration</keyword>
<evidence type="ECO:0000256" key="3">
    <source>
        <dbReference type="ARBA" id="ARBA00023100"/>
    </source>
</evidence>
<dbReference type="InterPro" id="IPR006118">
    <property type="entry name" value="Recombinase_CS"/>
</dbReference>
<gene>
    <name evidence="9" type="ORF">A7A08_02359</name>
</gene>
<dbReference type="SUPFAM" id="SSF53041">
    <property type="entry name" value="Resolvase-like"/>
    <property type="match status" value="1"/>
</dbReference>
<dbReference type="PANTHER" id="PTHR30461:SF2">
    <property type="entry name" value="SERINE RECOMBINASE PINE-RELATED"/>
    <property type="match status" value="1"/>
</dbReference>
<dbReference type="InterPro" id="IPR006119">
    <property type="entry name" value="Resolv_N"/>
</dbReference>
<reference evidence="9 10" key="1">
    <citation type="submission" date="2016-07" db="EMBL/GenBank/DDBJ databases">
        <title>Draft genome sequence of Methyloligella halotolerans C2T (VKM B-2706T=CCUG 61687T=DSM 25045T), a halotolerant polyhydroxybutyrate accumulating methylotroph.</title>
        <authorList>
            <person name="Vasilenko O.V."/>
            <person name="Doronina N.V."/>
            <person name="Poroshina M.N."/>
            <person name="Tarlachkov S.V."/>
            <person name="Trotsenko Y.A."/>
        </authorList>
    </citation>
    <scope>NUCLEOTIDE SEQUENCE [LARGE SCALE GENOMIC DNA]</scope>
    <source>
        <strain evidence="9 10">VKM B-2706</strain>
    </source>
</reference>
<dbReference type="PANTHER" id="PTHR30461">
    <property type="entry name" value="DNA-INVERTASE FROM LAMBDOID PROPHAGE"/>
    <property type="match status" value="1"/>
</dbReference>
<dbReference type="InterPro" id="IPR036162">
    <property type="entry name" value="Resolvase-like_N_sf"/>
</dbReference>
<evidence type="ECO:0000256" key="6">
    <source>
        <dbReference type="PIRSR" id="PIRSR606118-50"/>
    </source>
</evidence>